<feature type="domain" description="GDP/GTP exchange factor Sec2 N-terminal" evidence="4">
    <location>
        <begin position="34"/>
        <end position="138"/>
    </location>
</feature>
<dbReference type="PANTHER" id="PTHR14430">
    <property type="entry name" value="RABIN3-RELATED"/>
    <property type="match status" value="1"/>
</dbReference>
<dbReference type="Gene3D" id="6.10.140.910">
    <property type="match status" value="1"/>
</dbReference>
<evidence type="ECO:0000256" key="3">
    <source>
        <dbReference type="SAM" id="MobiDB-lite"/>
    </source>
</evidence>
<feature type="region of interest" description="Disordered" evidence="3">
    <location>
        <begin position="560"/>
        <end position="580"/>
    </location>
</feature>
<feature type="coiled-coil region" evidence="2">
    <location>
        <begin position="25"/>
        <end position="144"/>
    </location>
</feature>
<comment type="caution">
    <text evidence="5">The sequence shown here is derived from an EMBL/GenBank/DDBJ whole genome shotgun (WGS) entry which is preliminary data.</text>
</comment>
<accession>A0A1X2IV66</accession>
<keyword evidence="6" id="KW-1185">Reference proteome</keyword>
<feature type="compositionally biased region" description="Polar residues" evidence="3">
    <location>
        <begin position="568"/>
        <end position="580"/>
    </location>
</feature>
<evidence type="ECO:0000313" key="6">
    <source>
        <dbReference type="Proteomes" id="UP000193560"/>
    </source>
</evidence>
<feature type="compositionally biased region" description="Basic residues" evidence="3">
    <location>
        <begin position="149"/>
        <end position="159"/>
    </location>
</feature>
<dbReference type="OrthoDB" id="5560525at2759"/>
<dbReference type="InterPro" id="IPR009449">
    <property type="entry name" value="Sec2_N"/>
</dbReference>
<feature type="compositionally biased region" description="Polar residues" evidence="3">
    <location>
        <begin position="164"/>
        <end position="176"/>
    </location>
</feature>
<dbReference type="Pfam" id="PF06428">
    <property type="entry name" value="Sec2p"/>
    <property type="match status" value="1"/>
</dbReference>
<proteinExistence type="predicted"/>
<protein>
    <recommendedName>
        <fullName evidence="4">GDP/GTP exchange factor Sec2 N-terminal domain-containing protein</fullName>
    </recommendedName>
</protein>
<dbReference type="STRING" id="90262.A0A1X2IV66"/>
<dbReference type="CDD" id="cd21044">
    <property type="entry name" value="Rab11BD_RAB3IP_like"/>
    <property type="match status" value="1"/>
</dbReference>
<evidence type="ECO:0000313" key="5">
    <source>
        <dbReference type="EMBL" id="ORZ22653.1"/>
    </source>
</evidence>
<dbReference type="SUPFAM" id="SSF144284">
    <property type="entry name" value="Sec2 N-terminal region"/>
    <property type="match status" value="1"/>
</dbReference>
<dbReference type="GO" id="GO:0006887">
    <property type="term" value="P:exocytosis"/>
    <property type="evidence" value="ECO:0007669"/>
    <property type="project" value="TreeGrafter"/>
</dbReference>
<feature type="region of interest" description="Disordered" evidence="3">
    <location>
        <begin position="146"/>
        <end position="218"/>
    </location>
</feature>
<feature type="compositionally biased region" description="Basic residues" evidence="3">
    <location>
        <begin position="253"/>
        <end position="262"/>
    </location>
</feature>
<keyword evidence="1 2" id="KW-0175">Coiled coil</keyword>
<dbReference type="EMBL" id="MCGE01000004">
    <property type="protein sequence ID" value="ORZ22653.1"/>
    <property type="molecule type" value="Genomic_DNA"/>
</dbReference>
<gene>
    <name evidence="5" type="ORF">BCR42DRAFT_406708</name>
</gene>
<evidence type="ECO:0000256" key="1">
    <source>
        <dbReference type="ARBA" id="ARBA00023054"/>
    </source>
</evidence>
<dbReference type="GO" id="GO:0051286">
    <property type="term" value="C:cell tip"/>
    <property type="evidence" value="ECO:0007669"/>
    <property type="project" value="TreeGrafter"/>
</dbReference>
<evidence type="ECO:0000256" key="2">
    <source>
        <dbReference type="SAM" id="Coils"/>
    </source>
</evidence>
<dbReference type="Pfam" id="PF25555">
    <property type="entry name" value="RAB3A-like_C"/>
    <property type="match status" value="1"/>
</dbReference>
<sequence length="580" mass="66290">MTDTLSFAQHSQQQHDASLPPCGVCSRWERQFALQASELAQLKQQLLNRDQQLERLEQDMQQLNTKYVSAIDRVADIQHEKDLVELDLEELSCKLFEEANGMVAAEKREKWHLETQLQTVQQQLTDEQAQLKELRQRLLQWDNEEQQRYKQHGKHKKKSAPIGPSSSGKRSLINTTLKEEDENETSTNTFHDGDVDSNTEKGEDDDYDQDDDTDADADDETWEDALDNQENMDDPQLRARHDLALLHGMQQKKQSHHQKQQHKATLISMERSNTSTTSDQKKKQQPRSVSMPPLPPASKGYTIAPTIDQVQLEAFHQFVHSASTLPLKKLYQFAYMKYCQLEDVEPCLRFGPNSRLSVKKMMDYLLQQPCFIQQMSTEKFNASSISHPQHNGTGKPMTTVIPSSVAQRSLLWDRWHSSNKSNNTTTITTTTTTSTNTSKSVSSSISTSITAIGCAACGRPRQKDQNGMDLTTYYQFKMDEKDDWLPMDQYCRDRLVAVCEFFVFIRNIHLRLYAHRTIDDLYSENIRLRLQMFYSRMGALPVILDGMGLNADSIGKACPPLDKDDVSDGSTSSQIPKTPK</sequence>
<dbReference type="AlphaFoldDB" id="A0A1X2IV66"/>
<dbReference type="GO" id="GO:0070319">
    <property type="term" value="C:Golgi to plasma membrane transport vesicle"/>
    <property type="evidence" value="ECO:0007669"/>
    <property type="project" value="TreeGrafter"/>
</dbReference>
<feature type="region of interest" description="Disordered" evidence="3">
    <location>
        <begin position="249"/>
        <end position="301"/>
    </location>
</feature>
<evidence type="ECO:0000259" key="4">
    <source>
        <dbReference type="Pfam" id="PF06428"/>
    </source>
</evidence>
<dbReference type="PANTHER" id="PTHR14430:SF0">
    <property type="entry name" value="SEC2P DOMAIN-CONTAINING PROTEIN"/>
    <property type="match status" value="1"/>
</dbReference>
<feature type="compositionally biased region" description="Acidic residues" evidence="3">
    <location>
        <begin position="202"/>
        <end position="218"/>
    </location>
</feature>
<dbReference type="GO" id="GO:0005085">
    <property type="term" value="F:guanyl-nucleotide exchange factor activity"/>
    <property type="evidence" value="ECO:0007669"/>
    <property type="project" value="InterPro"/>
</dbReference>
<dbReference type="Proteomes" id="UP000193560">
    <property type="component" value="Unassembled WGS sequence"/>
</dbReference>
<name>A0A1X2IV66_9FUNG</name>
<organism evidence="5 6">
    <name type="scientific">Absidia repens</name>
    <dbReference type="NCBI Taxonomy" id="90262"/>
    <lineage>
        <taxon>Eukaryota</taxon>
        <taxon>Fungi</taxon>
        <taxon>Fungi incertae sedis</taxon>
        <taxon>Mucoromycota</taxon>
        <taxon>Mucoromycotina</taxon>
        <taxon>Mucoromycetes</taxon>
        <taxon>Mucorales</taxon>
        <taxon>Cunninghamellaceae</taxon>
        <taxon>Absidia</taxon>
    </lineage>
</organism>
<feature type="compositionally biased region" description="Basic and acidic residues" evidence="3">
    <location>
        <begin position="191"/>
        <end position="201"/>
    </location>
</feature>
<dbReference type="InterPro" id="IPR040351">
    <property type="entry name" value="RAB3IL/RAB3IP/Sec2"/>
</dbReference>
<reference evidence="5 6" key="1">
    <citation type="submission" date="2016-07" db="EMBL/GenBank/DDBJ databases">
        <title>Pervasive Adenine N6-methylation of Active Genes in Fungi.</title>
        <authorList>
            <consortium name="DOE Joint Genome Institute"/>
            <person name="Mondo S.J."/>
            <person name="Dannebaum R.O."/>
            <person name="Kuo R.C."/>
            <person name="Labutti K."/>
            <person name="Haridas S."/>
            <person name="Kuo A."/>
            <person name="Salamov A."/>
            <person name="Ahrendt S.R."/>
            <person name="Lipzen A."/>
            <person name="Sullivan W."/>
            <person name="Andreopoulos W.B."/>
            <person name="Clum A."/>
            <person name="Lindquist E."/>
            <person name="Daum C."/>
            <person name="Ramamoorthy G.K."/>
            <person name="Gryganskyi A."/>
            <person name="Culley D."/>
            <person name="Magnuson J.K."/>
            <person name="James T.Y."/>
            <person name="O'Malley M.A."/>
            <person name="Stajich J.E."/>
            <person name="Spatafora J.W."/>
            <person name="Visel A."/>
            <person name="Grigoriev I.V."/>
        </authorList>
    </citation>
    <scope>NUCLEOTIDE SEQUENCE [LARGE SCALE GENOMIC DNA]</scope>
    <source>
        <strain evidence="5 6">NRRL 1336</strain>
    </source>
</reference>